<dbReference type="AlphaFoldDB" id="A0A1X7J4M9"/>
<dbReference type="Gene3D" id="1.25.40.10">
    <property type="entry name" value="Tetratricopeptide repeat domain"/>
    <property type="match status" value="3"/>
</dbReference>
<evidence type="ECO:0000256" key="1">
    <source>
        <dbReference type="SAM" id="SignalP"/>
    </source>
</evidence>
<dbReference type="PANTHER" id="PTHR11102:SF160">
    <property type="entry name" value="ERAD-ASSOCIATED E3 UBIQUITIN-PROTEIN LIGASE COMPONENT HRD3"/>
    <property type="match status" value="1"/>
</dbReference>
<feature type="signal peptide" evidence="1">
    <location>
        <begin position="1"/>
        <end position="21"/>
    </location>
</feature>
<keyword evidence="3" id="KW-1185">Reference proteome</keyword>
<reference evidence="3" key="1">
    <citation type="submission" date="2017-04" db="EMBL/GenBank/DDBJ databases">
        <authorList>
            <person name="Varghese N."/>
            <person name="Submissions S."/>
        </authorList>
    </citation>
    <scope>NUCLEOTIDE SEQUENCE [LARGE SCALE GENOMIC DNA]</scope>
    <source>
        <strain evidence="3">USBA 82</strain>
    </source>
</reference>
<dbReference type="Pfam" id="PF08238">
    <property type="entry name" value="Sel1"/>
    <property type="match status" value="7"/>
</dbReference>
<gene>
    <name evidence="2" type="ORF">SAMN06275492_10843</name>
</gene>
<dbReference type="RefSeq" id="WP_159448229.1">
    <property type="nucleotide sequence ID" value="NZ_FXBB01000008.1"/>
</dbReference>
<dbReference type="SMART" id="SM00671">
    <property type="entry name" value="SEL1"/>
    <property type="match status" value="7"/>
</dbReference>
<dbReference type="STRING" id="561720.SAMN06275492_10843"/>
<dbReference type="SUPFAM" id="SSF81901">
    <property type="entry name" value="HCP-like"/>
    <property type="match status" value="2"/>
</dbReference>
<evidence type="ECO:0000313" key="3">
    <source>
        <dbReference type="Proteomes" id="UP000193355"/>
    </source>
</evidence>
<evidence type="ECO:0008006" key="4">
    <source>
        <dbReference type="Google" id="ProtNLM"/>
    </source>
</evidence>
<evidence type="ECO:0000313" key="2">
    <source>
        <dbReference type="EMBL" id="SMG22560.1"/>
    </source>
</evidence>
<dbReference type="InterPro" id="IPR011990">
    <property type="entry name" value="TPR-like_helical_dom_sf"/>
</dbReference>
<organism evidence="2 3">
    <name type="scientific">Dethiosulfovibrio salsuginis</name>
    <dbReference type="NCBI Taxonomy" id="561720"/>
    <lineage>
        <taxon>Bacteria</taxon>
        <taxon>Thermotogati</taxon>
        <taxon>Synergistota</taxon>
        <taxon>Synergistia</taxon>
        <taxon>Synergistales</taxon>
        <taxon>Dethiosulfovibrionaceae</taxon>
        <taxon>Dethiosulfovibrio</taxon>
    </lineage>
</organism>
<accession>A0A1X7J4M9</accession>
<dbReference type="InterPro" id="IPR006597">
    <property type="entry name" value="Sel1-like"/>
</dbReference>
<dbReference type="EMBL" id="FXBB01000008">
    <property type="protein sequence ID" value="SMG22560.1"/>
    <property type="molecule type" value="Genomic_DNA"/>
</dbReference>
<proteinExistence type="predicted"/>
<dbReference type="OrthoDB" id="2015215at2"/>
<dbReference type="Proteomes" id="UP000193355">
    <property type="component" value="Unassembled WGS sequence"/>
</dbReference>
<dbReference type="InterPro" id="IPR050767">
    <property type="entry name" value="Sel1_AlgK"/>
</dbReference>
<keyword evidence="1" id="KW-0732">Signal</keyword>
<feature type="chain" id="PRO_5013005068" description="TPR repeat" evidence="1">
    <location>
        <begin position="22"/>
        <end position="763"/>
    </location>
</feature>
<protein>
    <recommendedName>
        <fullName evidence="4">TPR repeat</fullName>
    </recommendedName>
</protein>
<name>A0A1X7J4M9_9BACT</name>
<dbReference type="PANTHER" id="PTHR11102">
    <property type="entry name" value="SEL-1-LIKE PROTEIN"/>
    <property type="match status" value="1"/>
</dbReference>
<sequence>MKSKLFVFVISVLLFSSSVVAAQEKYDPQHTMLALNMAIMSVNRIISAEDRVVLDHEYRNILNNLKIGEIAADDEIIDVYEGIMDLVTYEKLRSDESERLKELYDRKAKNGIYQSLSNLRAYGGDIFSIIGSFAVSATSSYFNYKALKDDYHAELDESLWQLHKNRVIELNNLNKGLLRSSWRLLRQYGLPDEHRITEELIDLYLKAENEGDRHRALAMFRRLEVYFQAYPPFWFDYGKAAQNVEEYDLALKCYDKFSEINRPVLRKDPFVVEVAKNRLALLNVMKMDKLEGSFLKGAERERYTKEIRACLKDIRDNSLPGEWTNNLVVGVQLSGLGDMQEAIETVRENLDWGAEVEYSSAVLRVLEMGLGASKIPDELRRSIVSIGEAEEPSLVGGGELLKALSLFLDEQDSLALDALGLLAKQGNPIALDVMADMFEYGLGVQEDLQKATALRGAIDSSSLEDSEWQRATVFMEEKAEGGNLRAQFYLGVKWSISLAAQGNMAAQDRLGVLYLKRGGVQKNEEIAVQWTHRSAENGYPWGQYSLGMCYNKGYGVERDNFKAVGWFEKAANNKNSRSQNMLGTCYSKGTGIGEDIREAVMWFRKSAEGGYVSAEINLALCYYKGDGVEKDYVQAVRWFHRAAEKGSLRAKNMLGICYQNGDGVEEDDSLAVKWYGEAAEKGYGWGQYHLANCYLDGEGVNKDVVEAYMWFYMASKNGDESCVKKSLKAMEKMLGKGLFNFRVISDSQVQDAMRMANDRMAQR</sequence>